<protein>
    <submittedName>
        <fullName evidence="3">Uncharacterized protein</fullName>
    </submittedName>
</protein>
<evidence type="ECO:0000313" key="4">
    <source>
        <dbReference type="Proteomes" id="UP000007883"/>
    </source>
</evidence>
<dbReference type="STRING" id="983917.RGE_29570"/>
<feature type="signal peptide" evidence="2">
    <location>
        <begin position="1"/>
        <end position="23"/>
    </location>
</feature>
<name>I0HTF9_RUBGI</name>
<dbReference type="EMBL" id="AP012320">
    <property type="protein sequence ID" value="BAL96296.1"/>
    <property type="molecule type" value="Genomic_DNA"/>
</dbReference>
<proteinExistence type="predicted"/>
<organism evidence="3 4">
    <name type="scientific">Rubrivivax gelatinosus (strain NBRC 100245 / IL144)</name>
    <dbReference type="NCBI Taxonomy" id="983917"/>
    <lineage>
        <taxon>Bacteria</taxon>
        <taxon>Pseudomonadati</taxon>
        <taxon>Pseudomonadota</taxon>
        <taxon>Betaproteobacteria</taxon>
        <taxon>Burkholderiales</taxon>
        <taxon>Sphaerotilaceae</taxon>
        <taxon>Rubrivivax</taxon>
    </lineage>
</organism>
<keyword evidence="2" id="KW-0732">Signal</keyword>
<dbReference type="Proteomes" id="UP000007883">
    <property type="component" value="Chromosome"/>
</dbReference>
<feature type="chain" id="PRO_5003629256" evidence="2">
    <location>
        <begin position="24"/>
        <end position="134"/>
    </location>
</feature>
<sequence length="134" mass="13618">MKTIRLLVLVLLATLLPFRGAVAEVLLCAGHAGHSAAAADHASHAAVAAPDCEPAAATHAAHDEAADADDDHPATPGGTAKCNTCTASCSMSPLVAEAPTLPAPLPQPDRRTVHHDAPAPSHLTDGQERPPRSI</sequence>
<keyword evidence="4" id="KW-1185">Reference proteome</keyword>
<evidence type="ECO:0000256" key="1">
    <source>
        <dbReference type="SAM" id="MobiDB-lite"/>
    </source>
</evidence>
<feature type="compositionally biased region" description="Basic and acidic residues" evidence="1">
    <location>
        <begin position="125"/>
        <end position="134"/>
    </location>
</feature>
<feature type="region of interest" description="Disordered" evidence="1">
    <location>
        <begin position="98"/>
        <end position="134"/>
    </location>
</feature>
<dbReference type="PATRIC" id="fig|983917.3.peg.2885"/>
<reference evidence="3 4" key="1">
    <citation type="journal article" date="2012" name="J. Bacteriol.">
        <title>Complete genome sequence of phototrophic betaproteobacterium Rubrivivax gelatinosus IL144.</title>
        <authorList>
            <person name="Nagashima S."/>
            <person name="Kamimura A."/>
            <person name="Shimizu T."/>
            <person name="Nakamura-isaki S."/>
            <person name="Aono E."/>
            <person name="Sakamoto K."/>
            <person name="Ichikawa N."/>
            <person name="Nakazawa H."/>
            <person name="Sekine M."/>
            <person name="Yamazaki S."/>
            <person name="Fujita N."/>
            <person name="Shimada K."/>
            <person name="Hanada S."/>
            <person name="Nagashima K.V.P."/>
        </authorList>
    </citation>
    <scope>NUCLEOTIDE SEQUENCE [LARGE SCALE GENOMIC DNA]</scope>
    <source>
        <strain evidence="4">NBRC 100245 / IL144</strain>
    </source>
</reference>
<dbReference type="AlphaFoldDB" id="I0HTF9"/>
<evidence type="ECO:0000256" key="2">
    <source>
        <dbReference type="SAM" id="SignalP"/>
    </source>
</evidence>
<dbReference type="HOGENOM" id="CLU_1894647_0_0_4"/>
<feature type="compositionally biased region" description="Basic and acidic residues" evidence="1">
    <location>
        <begin position="108"/>
        <end position="117"/>
    </location>
</feature>
<dbReference type="RefSeq" id="WP_014429157.1">
    <property type="nucleotide sequence ID" value="NC_017075.1"/>
</dbReference>
<feature type="region of interest" description="Disordered" evidence="1">
    <location>
        <begin position="54"/>
        <end position="79"/>
    </location>
</feature>
<dbReference type="KEGG" id="rge:RGE_29570"/>
<accession>I0HTF9</accession>
<gene>
    <name evidence="3" type="ordered locus">RGE_29570</name>
</gene>
<evidence type="ECO:0000313" key="3">
    <source>
        <dbReference type="EMBL" id="BAL96296.1"/>
    </source>
</evidence>